<accession>A0A9W6X8B3</accession>
<sequence length="242" mass="27602">MANRCLARWYDILAEYQPVFEYLPGAKNGIADALSRRPDLKPETKEFHDLLAPSFNETSYQLRVTEIRPTSDLIKTIVEGYKKDKIQEIPRVIEKRRDGSTTQGMSGKQYKVLALATYNSNDQDVHRGLRRQSAKKGTTFENPRSDGAPTDLWHSISMDCITDLPDTKRNHNSIWVVVDRLMKRSHFIPTVKTVSPQEVATLCIDNIRNFTEYLTILYQTVTLSSSLDFGDMLSRTLGQSAK</sequence>
<gene>
    <name evidence="1" type="ORF">Pfra01_000835800</name>
</gene>
<name>A0A9W6X8B3_9STRA</name>
<reference evidence="1" key="1">
    <citation type="submission" date="2023-04" db="EMBL/GenBank/DDBJ databases">
        <title>Phytophthora fragariaefolia NBRC 109709.</title>
        <authorList>
            <person name="Ichikawa N."/>
            <person name="Sato H."/>
            <person name="Tonouchi N."/>
        </authorList>
    </citation>
    <scope>NUCLEOTIDE SEQUENCE</scope>
    <source>
        <strain evidence="1">NBRC 109709</strain>
    </source>
</reference>
<proteinExistence type="predicted"/>
<protein>
    <submittedName>
        <fullName evidence="1">Unnamed protein product</fullName>
    </submittedName>
</protein>
<keyword evidence="2" id="KW-1185">Reference proteome</keyword>
<evidence type="ECO:0000313" key="2">
    <source>
        <dbReference type="Proteomes" id="UP001165121"/>
    </source>
</evidence>
<dbReference type="Proteomes" id="UP001165121">
    <property type="component" value="Unassembled WGS sequence"/>
</dbReference>
<comment type="caution">
    <text evidence="1">The sequence shown here is derived from an EMBL/GenBank/DDBJ whole genome shotgun (WGS) entry which is preliminary data.</text>
</comment>
<dbReference type="PANTHER" id="PTHR35046">
    <property type="entry name" value="ZINC KNUCKLE (CCHC-TYPE) FAMILY PROTEIN"/>
    <property type="match status" value="1"/>
</dbReference>
<dbReference type="EMBL" id="BSXT01000747">
    <property type="protein sequence ID" value="GMF33563.1"/>
    <property type="molecule type" value="Genomic_DNA"/>
</dbReference>
<dbReference type="OrthoDB" id="1938712at2759"/>
<organism evidence="1 2">
    <name type="scientific">Phytophthora fragariaefolia</name>
    <dbReference type="NCBI Taxonomy" id="1490495"/>
    <lineage>
        <taxon>Eukaryota</taxon>
        <taxon>Sar</taxon>
        <taxon>Stramenopiles</taxon>
        <taxon>Oomycota</taxon>
        <taxon>Peronosporomycetes</taxon>
        <taxon>Peronosporales</taxon>
        <taxon>Peronosporaceae</taxon>
        <taxon>Phytophthora</taxon>
    </lineage>
</organism>
<dbReference type="AlphaFoldDB" id="A0A9W6X8B3"/>
<evidence type="ECO:0000313" key="1">
    <source>
        <dbReference type="EMBL" id="GMF33563.1"/>
    </source>
</evidence>
<dbReference type="PANTHER" id="PTHR35046:SF18">
    <property type="entry name" value="RNA-DIRECTED DNA POLYMERASE"/>
    <property type="match status" value="1"/>
</dbReference>